<dbReference type="GO" id="GO:0031982">
    <property type="term" value="C:vesicle"/>
    <property type="evidence" value="ECO:0007669"/>
    <property type="project" value="TreeGrafter"/>
</dbReference>
<dbReference type="GO" id="GO:0030276">
    <property type="term" value="F:clathrin binding"/>
    <property type="evidence" value="ECO:0007669"/>
    <property type="project" value="TreeGrafter"/>
</dbReference>
<accession>A0AAN8VYZ1</accession>
<sequence>MDEIPVILEQNYGFKSQLRSAPMVASKSSTTATPNFGSSTTSSNPMNGFNQKPQNSDGFDVFDHVFAKPTNNNSKPSNGDNGFFYYDSTFKKFSVNDGDLLSSLASPVQKSAQFDDVFGNLGMPDSMGSSKTSKNVVGVDDLLSGFGSSSPTLHRVNPETTQNNSSSSLVDDPFVIFESFSTPASASSGAFLDPLDQMNLFVSSQGKRVDGQSHKRDEFNGADPLDAFAKSVPVSQSTSKNFREQEKRPLRARSTSNPRATSAGGESTDKSSVKISGTTSRKKEEKDPRSKVNMEAVDDIRLAFSNFTHFTRPTSAAPPSRTPPLPRSSTVPTIDELEDFARGRVPNNDRRHSNVSNMEGDEYKSALASAAAAMKEAMNKAETKFRLAKEARERESAKTAAKKVVKNSTKETNLVEDRTYRKVVVGGQNRPSAAAATQVNGDLDSIFGIGARQSGAPTTRATTPDPLFDTRSQNGGRPEMPQRASSGNVSSLKKDSSATNLFDDLSSIFGGAPSSDEFQEIEGESEERRRARQERHQRTLERAAKALADKNLRDHQTQQEQEEKERIADTLDVEIKRWAAGKQGNLRAMLSTLQNVLWPECGWQPVSLTDLITAAAVKKVYRKATLCVHPDKVQQKGATLQQRYTAEKVFDLLKMN</sequence>
<dbReference type="InterPro" id="IPR036869">
    <property type="entry name" value="J_dom_sf"/>
</dbReference>
<dbReference type="AlphaFoldDB" id="A0AAN8VYZ1"/>
<feature type="region of interest" description="Disordered" evidence="1">
    <location>
        <begin position="26"/>
        <end position="54"/>
    </location>
</feature>
<comment type="caution">
    <text evidence="2">The sequence shown here is derived from an EMBL/GenBank/DDBJ whole genome shotgun (WGS) entry which is preliminary data.</text>
</comment>
<dbReference type="PANTHER" id="PTHR23172">
    <property type="entry name" value="AUXILIN/CYCLIN G-ASSOCIATED KINASE-RELATED"/>
    <property type="match status" value="1"/>
</dbReference>
<feature type="compositionally biased region" description="Basic and acidic residues" evidence="1">
    <location>
        <begin position="207"/>
        <end position="219"/>
    </location>
</feature>
<dbReference type="SUPFAM" id="SSF46565">
    <property type="entry name" value="Chaperone J-domain"/>
    <property type="match status" value="1"/>
</dbReference>
<keyword evidence="3" id="KW-1185">Reference proteome</keyword>
<dbReference type="GO" id="GO:0072583">
    <property type="term" value="P:clathrin-dependent endocytosis"/>
    <property type="evidence" value="ECO:0007669"/>
    <property type="project" value="TreeGrafter"/>
</dbReference>
<dbReference type="GO" id="GO:0005737">
    <property type="term" value="C:cytoplasm"/>
    <property type="evidence" value="ECO:0007669"/>
    <property type="project" value="TreeGrafter"/>
</dbReference>
<reference evidence="2 3" key="1">
    <citation type="submission" date="2023-12" db="EMBL/GenBank/DDBJ databases">
        <title>A high-quality genome assembly for Dillenia turbinata (Dilleniales).</title>
        <authorList>
            <person name="Chanderbali A."/>
        </authorList>
    </citation>
    <scope>NUCLEOTIDE SEQUENCE [LARGE SCALE GENOMIC DNA]</scope>
    <source>
        <strain evidence="2">LSX21</strain>
        <tissue evidence="2">Leaf</tissue>
    </source>
</reference>
<feature type="region of interest" description="Disordered" evidence="1">
    <location>
        <begin position="310"/>
        <end position="331"/>
    </location>
</feature>
<protein>
    <recommendedName>
        <fullName evidence="4">J domain-containing protein</fullName>
    </recommendedName>
</protein>
<gene>
    <name evidence="2" type="ORF">RJ641_031874</name>
</gene>
<dbReference type="Proteomes" id="UP001370490">
    <property type="component" value="Unassembled WGS sequence"/>
</dbReference>
<evidence type="ECO:0008006" key="4">
    <source>
        <dbReference type="Google" id="ProtNLM"/>
    </source>
</evidence>
<dbReference type="GO" id="GO:0072318">
    <property type="term" value="P:clathrin coat disassembly"/>
    <property type="evidence" value="ECO:0007669"/>
    <property type="project" value="TreeGrafter"/>
</dbReference>
<feature type="region of interest" description="Disordered" evidence="1">
    <location>
        <begin position="206"/>
        <end position="294"/>
    </location>
</feature>
<feature type="region of interest" description="Disordered" evidence="1">
    <location>
        <begin position="448"/>
        <end position="539"/>
    </location>
</feature>
<feature type="compositionally biased region" description="Basic and acidic residues" evidence="1">
    <location>
        <begin position="281"/>
        <end position="292"/>
    </location>
</feature>
<feature type="compositionally biased region" description="Basic and acidic residues" evidence="1">
    <location>
        <begin position="526"/>
        <end position="539"/>
    </location>
</feature>
<evidence type="ECO:0000313" key="3">
    <source>
        <dbReference type="Proteomes" id="UP001370490"/>
    </source>
</evidence>
<evidence type="ECO:0000256" key="1">
    <source>
        <dbReference type="SAM" id="MobiDB-lite"/>
    </source>
</evidence>
<name>A0AAN8VYZ1_9MAGN</name>
<dbReference type="Gene3D" id="1.10.287.110">
    <property type="entry name" value="DnaJ domain"/>
    <property type="match status" value="1"/>
</dbReference>
<evidence type="ECO:0000313" key="2">
    <source>
        <dbReference type="EMBL" id="KAK6938366.1"/>
    </source>
</evidence>
<dbReference type="PANTHER" id="PTHR23172:SF19">
    <property type="entry name" value="J DOMAIN-CONTAINING PROTEIN"/>
    <property type="match status" value="1"/>
</dbReference>
<proteinExistence type="predicted"/>
<dbReference type="EMBL" id="JBAMMX010000006">
    <property type="protein sequence ID" value="KAK6938366.1"/>
    <property type="molecule type" value="Genomic_DNA"/>
</dbReference>
<organism evidence="2 3">
    <name type="scientific">Dillenia turbinata</name>
    <dbReference type="NCBI Taxonomy" id="194707"/>
    <lineage>
        <taxon>Eukaryota</taxon>
        <taxon>Viridiplantae</taxon>
        <taxon>Streptophyta</taxon>
        <taxon>Embryophyta</taxon>
        <taxon>Tracheophyta</taxon>
        <taxon>Spermatophyta</taxon>
        <taxon>Magnoliopsida</taxon>
        <taxon>eudicotyledons</taxon>
        <taxon>Gunneridae</taxon>
        <taxon>Pentapetalae</taxon>
        <taxon>Dilleniales</taxon>
        <taxon>Dilleniaceae</taxon>
        <taxon>Dillenia</taxon>
    </lineage>
</organism>